<feature type="region of interest" description="Disordered" evidence="6">
    <location>
        <begin position="579"/>
        <end position="599"/>
    </location>
</feature>
<keyword evidence="9" id="KW-1185">Reference proteome</keyword>
<dbReference type="Proteomes" id="UP001187415">
    <property type="component" value="Unassembled WGS sequence"/>
</dbReference>
<comment type="function">
    <text evidence="4">Transcription regulator that syncronizes transcriptional and translational programs to promote macrophage invasion of tissues.</text>
</comment>
<evidence type="ECO:0000313" key="8">
    <source>
        <dbReference type="EMBL" id="KAK2853591.1"/>
    </source>
</evidence>
<dbReference type="PANTHER" id="PTHR13199:SF13">
    <property type="entry name" value="ATOS HOMOLOG PROTEIN A"/>
    <property type="match status" value="1"/>
</dbReference>
<evidence type="ECO:0000256" key="4">
    <source>
        <dbReference type="ARBA" id="ARBA00037191"/>
    </source>
</evidence>
<comment type="similarity">
    <text evidence="3">Belongs to the ATOS family.</text>
</comment>
<proteinExistence type="inferred from homology"/>
<feature type="domain" description="Atos-like conserved" evidence="7">
    <location>
        <begin position="898"/>
        <end position="956"/>
    </location>
</feature>
<evidence type="ECO:0000256" key="1">
    <source>
        <dbReference type="ARBA" id="ARBA00004123"/>
    </source>
</evidence>
<organism evidence="8 9">
    <name type="scientific">Channa striata</name>
    <name type="common">Snakehead murrel</name>
    <name type="synonym">Ophicephalus striatus</name>
    <dbReference type="NCBI Taxonomy" id="64152"/>
    <lineage>
        <taxon>Eukaryota</taxon>
        <taxon>Metazoa</taxon>
        <taxon>Chordata</taxon>
        <taxon>Craniata</taxon>
        <taxon>Vertebrata</taxon>
        <taxon>Euteleostomi</taxon>
        <taxon>Actinopterygii</taxon>
        <taxon>Neopterygii</taxon>
        <taxon>Teleostei</taxon>
        <taxon>Neoteleostei</taxon>
        <taxon>Acanthomorphata</taxon>
        <taxon>Anabantaria</taxon>
        <taxon>Anabantiformes</taxon>
        <taxon>Channoidei</taxon>
        <taxon>Channidae</taxon>
        <taxon>Channa</taxon>
    </lineage>
</organism>
<evidence type="ECO:0000256" key="5">
    <source>
        <dbReference type="ARBA" id="ARBA00040290"/>
    </source>
</evidence>
<feature type="region of interest" description="Disordered" evidence="6">
    <location>
        <begin position="243"/>
        <end position="277"/>
    </location>
</feature>
<dbReference type="InterPro" id="IPR025261">
    <property type="entry name" value="Atos-like_cons_dom"/>
</dbReference>
<dbReference type="InterPro" id="IPR051506">
    <property type="entry name" value="ATOS_Transcription_Regulators"/>
</dbReference>
<name>A0AA88SVX4_CHASR</name>
<comment type="caution">
    <text evidence="8">The sequence shown here is derived from an EMBL/GenBank/DDBJ whole genome shotgun (WGS) entry which is preliminary data.</text>
</comment>
<feature type="compositionally biased region" description="Polar residues" evidence="6">
    <location>
        <begin position="509"/>
        <end position="527"/>
    </location>
</feature>
<dbReference type="SMART" id="SM01177">
    <property type="entry name" value="DUF4210"/>
    <property type="match status" value="1"/>
</dbReference>
<evidence type="ECO:0000256" key="3">
    <source>
        <dbReference type="ARBA" id="ARBA00034497"/>
    </source>
</evidence>
<dbReference type="GO" id="GO:0005634">
    <property type="term" value="C:nucleus"/>
    <property type="evidence" value="ECO:0007669"/>
    <property type="project" value="UniProtKB-SubCell"/>
</dbReference>
<gene>
    <name evidence="8" type="ORF">Q5P01_006252</name>
</gene>
<feature type="region of interest" description="Disordered" evidence="6">
    <location>
        <begin position="683"/>
        <end position="727"/>
    </location>
</feature>
<dbReference type="AlphaFoldDB" id="A0AA88SVX4"/>
<dbReference type="Pfam" id="PF13889">
    <property type="entry name" value="Chromosome_seg"/>
    <property type="match status" value="1"/>
</dbReference>
<dbReference type="InterPro" id="IPR033473">
    <property type="entry name" value="Atos-like_C"/>
</dbReference>
<feature type="region of interest" description="Disordered" evidence="6">
    <location>
        <begin position="768"/>
        <end position="814"/>
    </location>
</feature>
<feature type="compositionally biased region" description="Basic and acidic residues" evidence="6">
    <location>
        <begin position="536"/>
        <end position="561"/>
    </location>
</feature>
<accession>A0AA88SVX4</accession>
<feature type="region of interest" description="Disordered" evidence="6">
    <location>
        <begin position="310"/>
        <end position="407"/>
    </location>
</feature>
<keyword evidence="2" id="KW-0539">Nucleus</keyword>
<protein>
    <recommendedName>
        <fullName evidence="5">Atos homolog protein A</fullName>
    </recommendedName>
</protein>
<evidence type="ECO:0000256" key="2">
    <source>
        <dbReference type="ARBA" id="ARBA00023242"/>
    </source>
</evidence>
<dbReference type="Pfam" id="PF13915">
    <property type="entry name" value="DUF4210"/>
    <property type="match status" value="1"/>
</dbReference>
<feature type="compositionally biased region" description="Polar residues" evidence="6">
    <location>
        <begin position="480"/>
        <end position="489"/>
    </location>
</feature>
<dbReference type="PANTHER" id="PTHR13199">
    <property type="entry name" value="GH03947P"/>
    <property type="match status" value="1"/>
</dbReference>
<comment type="subcellular location">
    <subcellularLocation>
        <location evidence="1">Nucleus</location>
    </subcellularLocation>
</comment>
<feature type="compositionally biased region" description="Low complexity" evidence="6">
    <location>
        <begin position="780"/>
        <end position="789"/>
    </location>
</feature>
<feature type="compositionally biased region" description="Polar residues" evidence="6">
    <location>
        <begin position="338"/>
        <end position="363"/>
    </location>
</feature>
<feature type="compositionally biased region" description="Polar residues" evidence="6">
    <location>
        <begin position="243"/>
        <end position="264"/>
    </location>
</feature>
<feature type="region of interest" description="Disordered" evidence="6">
    <location>
        <begin position="480"/>
        <end position="561"/>
    </location>
</feature>
<reference evidence="8" key="1">
    <citation type="submission" date="2023-07" db="EMBL/GenBank/DDBJ databases">
        <title>Chromosome-level Genome Assembly of Striped Snakehead (Channa striata).</title>
        <authorList>
            <person name="Liu H."/>
        </authorList>
    </citation>
    <scope>NUCLEOTIDE SEQUENCE</scope>
    <source>
        <strain evidence="8">Gz</strain>
        <tissue evidence="8">Muscle</tissue>
    </source>
</reference>
<evidence type="ECO:0000256" key="6">
    <source>
        <dbReference type="SAM" id="MobiDB-lite"/>
    </source>
</evidence>
<evidence type="ECO:0000259" key="7">
    <source>
        <dbReference type="SMART" id="SM01177"/>
    </source>
</evidence>
<dbReference type="EMBL" id="JAUPFM010000004">
    <property type="protein sequence ID" value="KAK2853591.1"/>
    <property type="molecule type" value="Genomic_DNA"/>
</dbReference>
<feature type="compositionally biased region" description="Polar residues" evidence="6">
    <location>
        <begin position="768"/>
        <end position="779"/>
    </location>
</feature>
<evidence type="ECO:0000313" key="9">
    <source>
        <dbReference type="Proteomes" id="UP001187415"/>
    </source>
</evidence>
<sequence>MTLDNMKPEREATEEFFEYDAEEFLVFLTLLITEGRTPEYSVKGRTEGLHCPPAQSAMPPLYKHECSDKLPQCRQARRTRSEVILLWRNSIPIMIEVMLLPDCCYGDECPPSDPISDPVIKQDALLLERWTLQPVPRQSGDRFIEEKTLLLAVRSYVFFSQLSAWLSASHGIVPRNILYRISAADEELVWGFSQPPSEHIFPVPNVSQSVALQVRVQSLPRQPTYPTLACSIHTGLPPLYSKTPSLNPNFSSHGGQPTFKANQDPSKDNLLHSSNMYSKSSNSMSGLLLNGLPTPNLPINNIPINTLPHTAVPPSYSKKKQEPGENHMYQNGELPQVNIPQRQGSPLFHRSSNSPTASRSHSPSPLPTTKAGKWLYSALNGSPDPTQVDDYGSGTNSSEKSKGPIPEPLRALKNFSLAEPPNCPSPRPAATETNPLIGSLLQERQEVIARIAQRLNFCDPTAPPLPPGLFVSDPPKAMWGSNNDDITASKTKEPEVPPYESGGRVWPSPFNTPVTDTSFSKLESSSPKPAACRKLKMTEAREKEEERNRERDKEVERERDSSLIAQAVQDITRLIQERLSVPSLSPRHSRSGSPLHHTHTTTVTHTVRTYSHTTHVPQASHTATNGYTNGHTPSHIPSHEPHRGSTHTAATQASVCTERLRVDPGAEYHFPRAQNGAHCTLEEPSFKGQSHTQAGQRLRPPAQEKLRVRTPSSHETPPASPVLENNPRNGQFFSWTCNEASPAINCNISHNHSKPQSQVQMQNCVQAQGSALQDENQAPSESGCSSASSPDMTPPTTVLRAHSPSPLRPCNSWKKHNRHSLDATATKAFHPCTGLPLLSSPVPQRKNQTGYFDLDNSLAACKGLPWASGKRVCPKREGYTDESQQLFSASAPPASLSLLGNFEECVLNYRLEPLGTVEGFTAEVGASGTFCPSHLTLPVDVSFYSVSDDNAPSPYMGVINLESLGKRGYRVPPSGTIQVTLFNPNKTVVKMFVVMYDLRAMPAGHQTFLRQRTFSVPVRRDTNSMTSRKPLTLGQARTLRYLIHLRFQSSKSGKIYLHRDIRLLFSRKSMEVDSGAAYELQSFTESPIDPPFSPRC</sequence>